<evidence type="ECO:0000256" key="5">
    <source>
        <dbReference type="ARBA" id="ARBA00024536"/>
    </source>
</evidence>
<comment type="caution">
    <text evidence="8">The sequence shown here is derived from an EMBL/GenBank/DDBJ whole genome shotgun (WGS) entry which is preliminary data.</text>
</comment>
<dbReference type="PANTHER" id="PTHR11108:SF1">
    <property type="entry name" value="FERROCHELATASE, MITOCHONDRIAL"/>
    <property type="match status" value="1"/>
</dbReference>
<proteinExistence type="inferred from homology"/>
<dbReference type="UniPathway" id="UPA00252">
    <property type="reaction ID" value="UER00325"/>
</dbReference>
<dbReference type="GO" id="GO:0046872">
    <property type="term" value="F:metal ion binding"/>
    <property type="evidence" value="ECO:0007669"/>
    <property type="project" value="UniProtKB-KW"/>
</dbReference>
<comment type="function">
    <text evidence="6 7">Catalyzes the ferrous insertion into protoporphyrin IX.</text>
</comment>
<dbReference type="EMBL" id="PQAP01000002">
    <property type="protein sequence ID" value="PWB76337.1"/>
    <property type="molecule type" value="Genomic_DNA"/>
</dbReference>
<name>A0A855XDJ1_9BACT</name>
<keyword evidence="4 6" id="KW-0627">Porphyrin biosynthesis</keyword>
<organism evidence="8 9">
    <name type="scientific">candidate division GN15 bacterium</name>
    <dbReference type="NCBI Taxonomy" id="2072418"/>
    <lineage>
        <taxon>Bacteria</taxon>
        <taxon>candidate division GN15</taxon>
    </lineage>
</organism>
<dbReference type="SUPFAM" id="SSF53800">
    <property type="entry name" value="Chelatase"/>
    <property type="match status" value="1"/>
</dbReference>
<evidence type="ECO:0000256" key="6">
    <source>
        <dbReference type="HAMAP-Rule" id="MF_00323"/>
    </source>
</evidence>
<comment type="pathway">
    <text evidence="6 7">Porphyrin-containing compound metabolism; protoheme biosynthesis; protoheme from protoporphyrin-IX: step 1/1.</text>
</comment>
<gene>
    <name evidence="6 8" type="primary">hemH</name>
    <name evidence="8" type="ORF">C3F09_00685</name>
</gene>
<dbReference type="CDD" id="cd00419">
    <property type="entry name" value="Ferrochelatase_C"/>
    <property type="match status" value="1"/>
</dbReference>
<dbReference type="NCBIfam" id="TIGR00109">
    <property type="entry name" value="hemH"/>
    <property type="match status" value="1"/>
</dbReference>
<protein>
    <recommendedName>
        <fullName evidence="6 7">Ferrochelatase</fullName>
        <ecNumber evidence="6 7">4.98.1.1</ecNumber>
    </recommendedName>
    <alternativeName>
        <fullName evidence="6">Heme synthase</fullName>
    </alternativeName>
    <alternativeName>
        <fullName evidence="6">Protoheme ferro-lyase</fullName>
    </alternativeName>
</protein>
<keyword evidence="3 6" id="KW-0456">Lyase</keyword>
<dbReference type="EC" id="4.98.1.1" evidence="6 7"/>
<dbReference type="Pfam" id="PF00762">
    <property type="entry name" value="Ferrochelatase"/>
    <property type="match status" value="1"/>
</dbReference>
<accession>A0A855XDJ1</accession>
<evidence type="ECO:0000313" key="8">
    <source>
        <dbReference type="EMBL" id="PWB76337.1"/>
    </source>
</evidence>
<dbReference type="HAMAP" id="MF_00323">
    <property type="entry name" value="Ferrochelatase"/>
    <property type="match status" value="1"/>
</dbReference>
<dbReference type="GO" id="GO:0006783">
    <property type="term" value="P:heme biosynthetic process"/>
    <property type="evidence" value="ECO:0007669"/>
    <property type="project" value="UniProtKB-UniRule"/>
</dbReference>
<evidence type="ECO:0000256" key="3">
    <source>
        <dbReference type="ARBA" id="ARBA00023239"/>
    </source>
</evidence>
<sequence>MTERRLDKCCVILLGMGGPDSPEGVRRYLVNIFSDRSIIRLPGGPWLQKPFAHLIALLRRKKVASHYRLIGGRSPLLDWTIAQKEHLENFLRPTNPNFLSVIGMRYYDPFTVDAIKDAYNRGYRHFCFFPMYPQYCRATTGSSFEEAARGLDGLPGVTTNFIKDFHDHPGYIALLRDYIESNIKPNDTLLFSAHSIPIAFVKEGDPYVEQVKRTAKLASGTREYFISFQSRTGPVEWVGPDTIEEAGRLLRERPGNLFVVPISFVCDHIETMYEIDIELKALLGDGLGDRIRRMPMFNADPRFGRVIADIVQERAGLNGGL</sequence>
<dbReference type="AlphaFoldDB" id="A0A855XDJ1"/>
<evidence type="ECO:0000313" key="9">
    <source>
        <dbReference type="Proteomes" id="UP000250918"/>
    </source>
</evidence>
<dbReference type="InterPro" id="IPR019772">
    <property type="entry name" value="Ferrochelatase_AS"/>
</dbReference>
<keyword evidence="1 6" id="KW-0408">Iron</keyword>
<keyword evidence="6" id="KW-0479">Metal-binding</keyword>
<evidence type="ECO:0000256" key="2">
    <source>
        <dbReference type="ARBA" id="ARBA00023133"/>
    </source>
</evidence>
<dbReference type="GO" id="GO:0005737">
    <property type="term" value="C:cytoplasm"/>
    <property type="evidence" value="ECO:0007669"/>
    <property type="project" value="UniProtKB-SubCell"/>
</dbReference>
<evidence type="ECO:0000256" key="4">
    <source>
        <dbReference type="ARBA" id="ARBA00023244"/>
    </source>
</evidence>
<dbReference type="InterPro" id="IPR001015">
    <property type="entry name" value="Ferrochelatase"/>
</dbReference>
<dbReference type="InterPro" id="IPR033659">
    <property type="entry name" value="Ferrochelatase_N"/>
</dbReference>
<dbReference type="GO" id="GO:0004325">
    <property type="term" value="F:ferrochelatase activity"/>
    <property type="evidence" value="ECO:0007669"/>
    <property type="project" value="UniProtKB-UniRule"/>
</dbReference>
<comment type="subcellular location">
    <subcellularLocation>
        <location evidence="6 7">Cytoplasm</location>
    </subcellularLocation>
</comment>
<comment type="catalytic activity">
    <reaction evidence="5">
        <text>Fe-coproporphyrin III + 2 H(+) = coproporphyrin III + Fe(2+)</text>
        <dbReference type="Rhea" id="RHEA:49572"/>
        <dbReference type="ChEBI" id="CHEBI:15378"/>
        <dbReference type="ChEBI" id="CHEBI:29033"/>
        <dbReference type="ChEBI" id="CHEBI:68438"/>
        <dbReference type="ChEBI" id="CHEBI:131725"/>
        <dbReference type="EC" id="4.99.1.9"/>
    </reaction>
    <physiologicalReaction direction="right-to-left" evidence="5">
        <dbReference type="Rhea" id="RHEA:49574"/>
    </physiologicalReaction>
</comment>
<dbReference type="PROSITE" id="PS00534">
    <property type="entry name" value="FERROCHELATASE"/>
    <property type="match status" value="1"/>
</dbReference>
<dbReference type="Gene3D" id="3.40.50.1400">
    <property type="match status" value="2"/>
</dbReference>
<reference evidence="8 9" key="1">
    <citation type="journal article" date="2018" name="ISME J.">
        <title>A methanotrophic archaeon couples anaerobic oxidation of methane to Fe(III) reduction.</title>
        <authorList>
            <person name="Cai C."/>
            <person name="Leu A.O."/>
            <person name="Xie G.J."/>
            <person name="Guo J."/>
            <person name="Feng Y."/>
            <person name="Zhao J.X."/>
            <person name="Tyson G.W."/>
            <person name="Yuan Z."/>
            <person name="Hu S."/>
        </authorList>
    </citation>
    <scope>NUCLEOTIDE SEQUENCE [LARGE SCALE GENOMIC DNA]</scope>
    <source>
        <strain evidence="8">FeB_12</strain>
    </source>
</reference>
<feature type="binding site" evidence="6">
    <location>
        <position position="194"/>
    </location>
    <ligand>
        <name>Fe(2+)</name>
        <dbReference type="ChEBI" id="CHEBI:29033"/>
    </ligand>
</feature>
<dbReference type="Proteomes" id="UP000250918">
    <property type="component" value="Unassembled WGS sequence"/>
</dbReference>
<comment type="catalytic activity">
    <reaction evidence="6 7">
        <text>heme b + 2 H(+) = protoporphyrin IX + Fe(2+)</text>
        <dbReference type="Rhea" id="RHEA:22584"/>
        <dbReference type="ChEBI" id="CHEBI:15378"/>
        <dbReference type="ChEBI" id="CHEBI:29033"/>
        <dbReference type="ChEBI" id="CHEBI:57306"/>
        <dbReference type="ChEBI" id="CHEBI:60344"/>
        <dbReference type="EC" id="4.98.1.1"/>
    </reaction>
</comment>
<dbReference type="PANTHER" id="PTHR11108">
    <property type="entry name" value="FERROCHELATASE"/>
    <property type="match status" value="1"/>
</dbReference>
<evidence type="ECO:0000256" key="7">
    <source>
        <dbReference type="RuleBase" id="RU000607"/>
    </source>
</evidence>
<dbReference type="CDD" id="cd03411">
    <property type="entry name" value="Ferrochelatase_N"/>
    <property type="match status" value="1"/>
</dbReference>
<feature type="binding site" evidence="6">
    <location>
        <position position="270"/>
    </location>
    <ligand>
        <name>Fe(2+)</name>
        <dbReference type="ChEBI" id="CHEBI:29033"/>
    </ligand>
</feature>
<evidence type="ECO:0000256" key="1">
    <source>
        <dbReference type="ARBA" id="ARBA00023004"/>
    </source>
</evidence>
<keyword evidence="6 7" id="KW-0963">Cytoplasm</keyword>
<keyword evidence="2 6" id="KW-0350">Heme biosynthesis</keyword>
<dbReference type="InterPro" id="IPR033644">
    <property type="entry name" value="Ferrochelatase_C"/>
</dbReference>
<comment type="similarity">
    <text evidence="6 7">Belongs to the ferrochelatase family.</text>
</comment>